<name>A0A559ILD9_9BACL</name>
<sequence>MIAGRIQEGTMKFASNSNEVAIVREQMRQSVPEFLLESLLYRELLDTEAARLGKAAGDTAELLRQFYVDTATFGLDRWERFCGIPVQPTKPLDQRRAVIKSKLRGIGTVTADVIRSVAESYSNGEVSVQEFASQYKIVITFIGKMGIPPNLEDLQASLRALIPAHLSIEYEYTYLSWANLDKLLLSWNDFDDLKLTWAQTEVFDYRLPIVRSSIGLTMAEQ</sequence>
<dbReference type="OrthoDB" id="1629754at2"/>
<dbReference type="EMBL" id="VNJK01000003">
    <property type="protein sequence ID" value="TVX88350.1"/>
    <property type="molecule type" value="Genomic_DNA"/>
</dbReference>
<reference evidence="1 2" key="1">
    <citation type="submission" date="2019-07" db="EMBL/GenBank/DDBJ databases">
        <authorList>
            <person name="Kim J."/>
        </authorList>
    </citation>
    <scope>NUCLEOTIDE SEQUENCE [LARGE SCALE GENOMIC DNA]</scope>
    <source>
        <strain evidence="1 2">N4</strain>
    </source>
</reference>
<evidence type="ECO:0000313" key="2">
    <source>
        <dbReference type="Proteomes" id="UP000318102"/>
    </source>
</evidence>
<dbReference type="AlphaFoldDB" id="A0A559ILD9"/>
<comment type="caution">
    <text evidence="1">The sequence shown here is derived from an EMBL/GenBank/DDBJ whole genome shotgun (WGS) entry which is preliminary data.</text>
</comment>
<dbReference type="RefSeq" id="WP_144993557.1">
    <property type="nucleotide sequence ID" value="NZ_VNJK01000003.1"/>
</dbReference>
<keyword evidence="2" id="KW-1185">Reference proteome</keyword>
<protein>
    <submittedName>
        <fullName evidence="1">DUF2313 domain-containing protein</fullName>
    </submittedName>
</protein>
<gene>
    <name evidence="1" type="ORF">FPZ44_20935</name>
</gene>
<accession>A0A559ILD9</accession>
<evidence type="ECO:0000313" key="1">
    <source>
        <dbReference type="EMBL" id="TVX88350.1"/>
    </source>
</evidence>
<dbReference type="Proteomes" id="UP000318102">
    <property type="component" value="Unassembled WGS sequence"/>
</dbReference>
<dbReference type="Pfam" id="PF10076">
    <property type="entry name" value="Phage_Mu_Gp48"/>
    <property type="match status" value="1"/>
</dbReference>
<organism evidence="1 2">
    <name type="scientific">Paenibacillus agilis</name>
    <dbReference type="NCBI Taxonomy" id="3020863"/>
    <lineage>
        <taxon>Bacteria</taxon>
        <taxon>Bacillati</taxon>
        <taxon>Bacillota</taxon>
        <taxon>Bacilli</taxon>
        <taxon>Bacillales</taxon>
        <taxon>Paenibacillaceae</taxon>
        <taxon>Paenibacillus</taxon>
    </lineage>
</organism>
<dbReference type="InterPro" id="IPR018755">
    <property type="entry name" value="Phage_Mu_Gp48"/>
</dbReference>
<proteinExistence type="predicted"/>